<evidence type="ECO:0000256" key="3">
    <source>
        <dbReference type="ARBA" id="ARBA00022448"/>
    </source>
</evidence>
<evidence type="ECO:0000256" key="6">
    <source>
        <dbReference type="ARBA" id="ARBA00022989"/>
    </source>
</evidence>
<dbReference type="AlphaFoldDB" id="A0A1B7TGC0"/>
<dbReference type="PANTHER" id="PTHR45624:SF31">
    <property type="entry name" value="MITOCHONDRIAL ORNITHINE TRANSPORTER 1"/>
    <property type="match status" value="1"/>
</dbReference>
<organism evidence="11 12">
    <name type="scientific">Hanseniaspora valbyensis NRRL Y-1626</name>
    <dbReference type="NCBI Taxonomy" id="766949"/>
    <lineage>
        <taxon>Eukaryota</taxon>
        <taxon>Fungi</taxon>
        <taxon>Dikarya</taxon>
        <taxon>Ascomycota</taxon>
        <taxon>Saccharomycotina</taxon>
        <taxon>Saccharomycetes</taxon>
        <taxon>Saccharomycodales</taxon>
        <taxon>Saccharomycodaceae</taxon>
        <taxon>Hanseniaspora</taxon>
    </lineage>
</organism>
<dbReference type="InterPro" id="IPR050567">
    <property type="entry name" value="Mitochondrial_Carrier"/>
</dbReference>
<accession>A0A1B7TGC0</accession>
<keyword evidence="6" id="KW-1133">Transmembrane helix</keyword>
<evidence type="ECO:0000256" key="8">
    <source>
        <dbReference type="ARBA" id="ARBA00023136"/>
    </source>
</evidence>
<dbReference type="InterPro" id="IPR018108">
    <property type="entry name" value="MCP_transmembrane"/>
</dbReference>
<comment type="caution">
    <text evidence="11">The sequence shown here is derived from an EMBL/GenBank/DDBJ whole genome shotgun (WGS) entry which is preliminary data.</text>
</comment>
<keyword evidence="5" id="KW-0677">Repeat</keyword>
<dbReference type="PANTHER" id="PTHR45624">
    <property type="entry name" value="MITOCHONDRIAL BASIC AMINO ACIDS TRANSPORTER-RELATED"/>
    <property type="match status" value="1"/>
</dbReference>
<dbReference type="GO" id="GO:0000064">
    <property type="term" value="F:L-ornithine transmembrane transporter activity"/>
    <property type="evidence" value="ECO:0007669"/>
    <property type="project" value="TreeGrafter"/>
</dbReference>
<dbReference type="SUPFAM" id="SSF103506">
    <property type="entry name" value="Mitochondrial carrier"/>
    <property type="match status" value="1"/>
</dbReference>
<dbReference type="Pfam" id="PF00153">
    <property type="entry name" value="Mito_carr"/>
    <property type="match status" value="3"/>
</dbReference>
<evidence type="ECO:0000256" key="7">
    <source>
        <dbReference type="ARBA" id="ARBA00023128"/>
    </source>
</evidence>
<evidence type="ECO:0000256" key="1">
    <source>
        <dbReference type="ARBA" id="ARBA00004225"/>
    </source>
</evidence>
<evidence type="ECO:0000256" key="10">
    <source>
        <dbReference type="RuleBase" id="RU000488"/>
    </source>
</evidence>
<comment type="similarity">
    <text evidence="2 10">Belongs to the mitochondrial carrier (TC 2.A.29) family.</text>
</comment>
<dbReference type="Proteomes" id="UP000092321">
    <property type="component" value="Unassembled WGS sequence"/>
</dbReference>
<name>A0A1B7TGC0_9ASCO</name>
<evidence type="ECO:0000256" key="9">
    <source>
        <dbReference type="PROSITE-ProRule" id="PRU00282"/>
    </source>
</evidence>
<evidence type="ECO:0000256" key="5">
    <source>
        <dbReference type="ARBA" id="ARBA00022737"/>
    </source>
</evidence>
<comment type="subcellular location">
    <subcellularLocation>
        <location evidence="1">Mitochondrion membrane</location>
        <topology evidence="1">Multi-pass membrane protein</topology>
    </subcellularLocation>
</comment>
<feature type="repeat" description="Solcar" evidence="9">
    <location>
        <begin position="98"/>
        <end position="186"/>
    </location>
</feature>
<evidence type="ECO:0000313" key="12">
    <source>
        <dbReference type="Proteomes" id="UP000092321"/>
    </source>
</evidence>
<dbReference type="EMBL" id="LXPE01000006">
    <property type="protein sequence ID" value="OBA27797.1"/>
    <property type="molecule type" value="Genomic_DNA"/>
</dbReference>
<keyword evidence="8 9" id="KW-0472">Membrane</keyword>
<gene>
    <name evidence="11" type="ORF">HANVADRAFT_22510</name>
</gene>
<feature type="repeat" description="Solcar" evidence="9">
    <location>
        <begin position="196"/>
        <end position="278"/>
    </location>
</feature>
<dbReference type="GO" id="GO:0031966">
    <property type="term" value="C:mitochondrial membrane"/>
    <property type="evidence" value="ECO:0007669"/>
    <property type="project" value="UniProtKB-SubCell"/>
</dbReference>
<evidence type="ECO:0000256" key="2">
    <source>
        <dbReference type="ARBA" id="ARBA00006375"/>
    </source>
</evidence>
<keyword evidence="3 10" id="KW-0813">Transport</keyword>
<proteinExistence type="inferred from homology"/>
<keyword evidence="7" id="KW-0496">Mitochondrion</keyword>
<reference evidence="12" key="1">
    <citation type="journal article" date="2016" name="Proc. Natl. Acad. Sci. U.S.A.">
        <title>Comparative genomics of biotechnologically important yeasts.</title>
        <authorList>
            <person name="Riley R."/>
            <person name="Haridas S."/>
            <person name="Wolfe K.H."/>
            <person name="Lopes M.R."/>
            <person name="Hittinger C.T."/>
            <person name="Goeker M."/>
            <person name="Salamov A.A."/>
            <person name="Wisecaver J.H."/>
            <person name="Long T.M."/>
            <person name="Calvey C.H."/>
            <person name="Aerts A.L."/>
            <person name="Barry K.W."/>
            <person name="Choi C."/>
            <person name="Clum A."/>
            <person name="Coughlan A.Y."/>
            <person name="Deshpande S."/>
            <person name="Douglass A.P."/>
            <person name="Hanson S.J."/>
            <person name="Klenk H.-P."/>
            <person name="LaButti K.M."/>
            <person name="Lapidus A."/>
            <person name="Lindquist E.A."/>
            <person name="Lipzen A.M."/>
            <person name="Meier-Kolthoff J.P."/>
            <person name="Ohm R.A."/>
            <person name="Otillar R.P."/>
            <person name="Pangilinan J.L."/>
            <person name="Peng Y."/>
            <person name="Rokas A."/>
            <person name="Rosa C.A."/>
            <person name="Scheuner C."/>
            <person name="Sibirny A.A."/>
            <person name="Slot J.C."/>
            <person name="Stielow J.B."/>
            <person name="Sun H."/>
            <person name="Kurtzman C.P."/>
            <person name="Blackwell M."/>
            <person name="Grigoriev I.V."/>
            <person name="Jeffries T.W."/>
        </authorList>
    </citation>
    <scope>NUCLEOTIDE SEQUENCE [LARGE SCALE GENOMIC DNA]</scope>
    <source>
        <strain evidence="12">NRRL Y-1626</strain>
    </source>
</reference>
<evidence type="ECO:0000256" key="4">
    <source>
        <dbReference type="ARBA" id="ARBA00022692"/>
    </source>
</evidence>
<keyword evidence="12" id="KW-1185">Reference proteome</keyword>
<sequence>MEDVAYELTASAAAGILGKLVEFPFDTIKVRLQTNHNNMFKSTFDCIKYTYTNEGITKGFYKGVSSPMFGAILENAVLFVTYGQTYKYLDTKSNSNLSDLSKIIISGGVAGSFVSFVLTPVELVKCKLQVANLTDAKNNHTVMKTISNTIKQNGVKALWKGQSSTFIRESLGGSVWFGTYEVTKKELKKLDKNNENKQWHSLLGGGLAGVMFNFTLFPVDTVKSLVQIDHHITVSQAVKTIIAKNGIAGFYKGLGITLTKAAPANAAIFYTYDMVMAFLKKE</sequence>
<dbReference type="Gene3D" id="1.50.40.10">
    <property type="entry name" value="Mitochondrial carrier domain"/>
    <property type="match status" value="1"/>
</dbReference>
<dbReference type="InterPro" id="IPR023395">
    <property type="entry name" value="MCP_dom_sf"/>
</dbReference>
<evidence type="ECO:0000313" key="11">
    <source>
        <dbReference type="EMBL" id="OBA27797.1"/>
    </source>
</evidence>
<protein>
    <submittedName>
        <fullName evidence="11">Mitochondrial carrier</fullName>
    </submittedName>
</protein>
<dbReference type="GO" id="GO:1990575">
    <property type="term" value="P:mitochondrial L-ornithine transmembrane transport"/>
    <property type="evidence" value="ECO:0007669"/>
    <property type="project" value="TreeGrafter"/>
</dbReference>
<feature type="repeat" description="Solcar" evidence="9">
    <location>
        <begin position="2"/>
        <end position="88"/>
    </location>
</feature>
<dbReference type="PROSITE" id="PS50920">
    <property type="entry name" value="SOLCAR"/>
    <property type="match status" value="3"/>
</dbReference>
<keyword evidence="4 9" id="KW-0812">Transmembrane</keyword>
<dbReference type="OrthoDB" id="2139348at2759"/>